<dbReference type="eggNOG" id="ENOG5031VD9">
    <property type="taxonomic scope" value="Bacteria"/>
</dbReference>
<dbReference type="EMBL" id="AECZ01000001">
    <property type="protein sequence ID" value="EFL53147.1"/>
    <property type="molecule type" value="Genomic_DNA"/>
</dbReference>
<organism evidence="2 3">
    <name type="scientific">Solidesulfovibrio fructosivorans JJ]</name>
    <dbReference type="NCBI Taxonomy" id="596151"/>
    <lineage>
        <taxon>Bacteria</taxon>
        <taxon>Pseudomonadati</taxon>
        <taxon>Thermodesulfobacteriota</taxon>
        <taxon>Desulfovibrionia</taxon>
        <taxon>Desulfovibrionales</taxon>
        <taxon>Desulfovibrionaceae</taxon>
        <taxon>Solidesulfovibrio</taxon>
    </lineage>
</organism>
<keyword evidence="1" id="KW-0812">Transmembrane</keyword>
<evidence type="ECO:0000256" key="1">
    <source>
        <dbReference type="SAM" id="Phobius"/>
    </source>
</evidence>
<accession>E1JRE6</accession>
<proteinExistence type="predicted"/>
<keyword evidence="1" id="KW-0472">Membrane</keyword>
<gene>
    <name evidence="2" type="ORF">DesfrDRAFT_0195</name>
</gene>
<evidence type="ECO:0008006" key="4">
    <source>
        <dbReference type="Google" id="ProtNLM"/>
    </source>
</evidence>
<protein>
    <recommendedName>
        <fullName evidence="4">Mobilization protein</fullName>
    </recommendedName>
</protein>
<comment type="caution">
    <text evidence="2">The sequence shown here is derived from an EMBL/GenBank/DDBJ whole genome shotgun (WGS) entry which is preliminary data.</text>
</comment>
<evidence type="ECO:0000313" key="2">
    <source>
        <dbReference type="EMBL" id="EFL53147.1"/>
    </source>
</evidence>
<feature type="transmembrane region" description="Helical" evidence="1">
    <location>
        <begin position="82"/>
        <end position="107"/>
    </location>
</feature>
<reference evidence="2 3" key="1">
    <citation type="submission" date="2010-08" db="EMBL/GenBank/DDBJ databases">
        <title>The draft genome of Desulfovibrio fructosovorans JJ.</title>
        <authorList>
            <consortium name="US DOE Joint Genome Institute (JGI-PGF)"/>
            <person name="Lucas S."/>
            <person name="Copeland A."/>
            <person name="Lapidus A."/>
            <person name="Cheng J.-F."/>
            <person name="Bruce D."/>
            <person name="Goodwin L."/>
            <person name="Pitluck S."/>
            <person name="Land M.L."/>
            <person name="Hauser L."/>
            <person name="Chang Y.-J."/>
            <person name="Jeffries C."/>
            <person name="Wall J.D."/>
            <person name="Stahl D.A."/>
            <person name="Arkin A.P."/>
            <person name="Dehal P."/>
            <person name="Stolyar S.M."/>
            <person name="Hazen T.C."/>
            <person name="Woyke T.J."/>
        </authorList>
    </citation>
    <scope>NUCLEOTIDE SEQUENCE [LARGE SCALE GENOMIC DNA]</scope>
    <source>
        <strain evidence="2 3">JJ</strain>
    </source>
</reference>
<name>E1JRE6_SOLFR</name>
<evidence type="ECO:0000313" key="3">
    <source>
        <dbReference type="Proteomes" id="UP000006250"/>
    </source>
</evidence>
<sequence length="176" mass="19563">MPNTGNSLPSLAERMRAKTEQDRQELEALTRQQFNALSESLRQSSTAALRTTEAAIQEKLGTLEENIASRCQTLSWAFGRKWLQALLLSLALLMGTALGCWGVLTLFAHRIIALQDEIQSLDASKAELESITGQLEKQTWGLRLLENQEGRFIILPPKTSAQTGWTVGKQQAIKLE</sequence>
<keyword evidence="1" id="KW-1133">Transmembrane helix</keyword>
<keyword evidence="3" id="KW-1185">Reference proteome</keyword>
<dbReference type="Proteomes" id="UP000006250">
    <property type="component" value="Unassembled WGS sequence"/>
</dbReference>
<dbReference type="AlphaFoldDB" id="E1JRE6"/>